<proteinExistence type="predicted"/>
<dbReference type="Pfam" id="PF01381">
    <property type="entry name" value="HTH_3"/>
    <property type="match status" value="1"/>
</dbReference>
<dbReference type="CDD" id="cd02209">
    <property type="entry name" value="cupin_XRE_C"/>
    <property type="match status" value="1"/>
</dbReference>
<dbReference type="PANTHER" id="PTHR46797">
    <property type="entry name" value="HTH-TYPE TRANSCRIPTIONAL REGULATOR"/>
    <property type="match status" value="1"/>
</dbReference>
<dbReference type="InterPro" id="IPR001387">
    <property type="entry name" value="Cro/C1-type_HTH"/>
</dbReference>
<dbReference type="GO" id="GO:0003700">
    <property type="term" value="F:DNA-binding transcription factor activity"/>
    <property type="evidence" value="ECO:0007669"/>
    <property type="project" value="TreeGrafter"/>
</dbReference>
<dbReference type="AlphaFoldDB" id="A0A0P6X1L3"/>
<dbReference type="PROSITE" id="PS50943">
    <property type="entry name" value="HTH_CROC1"/>
    <property type="match status" value="1"/>
</dbReference>
<organism evidence="3 4">
    <name type="scientific">Bellilinea caldifistulae</name>
    <dbReference type="NCBI Taxonomy" id="360411"/>
    <lineage>
        <taxon>Bacteria</taxon>
        <taxon>Bacillati</taxon>
        <taxon>Chloroflexota</taxon>
        <taxon>Anaerolineae</taxon>
        <taxon>Anaerolineales</taxon>
        <taxon>Anaerolineaceae</taxon>
        <taxon>Bellilinea</taxon>
    </lineage>
</organism>
<dbReference type="InterPro" id="IPR014710">
    <property type="entry name" value="RmlC-like_jellyroll"/>
</dbReference>
<reference evidence="3 4" key="1">
    <citation type="submission" date="2015-07" db="EMBL/GenBank/DDBJ databases">
        <title>Draft genome of Bellilinea caldifistulae DSM 17877.</title>
        <authorList>
            <person name="Hemp J."/>
            <person name="Ward L.M."/>
            <person name="Pace L.A."/>
            <person name="Fischer W.W."/>
        </authorList>
    </citation>
    <scope>NUCLEOTIDE SEQUENCE [LARGE SCALE GENOMIC DNA]</scope>
    <source>
        <strain evidence="3 4">GOMI-1</strain>
    </source>
</reference>
<dbReference type="InterPro" id="IPR013096">
    <property type="entry name" value="Cupin_2"/>
</dbReference>
<dbReference type="CDD" id="cd00093">
    <property type="entry name" value="HTH_XRE"/>
    <property type="match status" value="1"/>
</dbReference>
<dbReference type="SUPFAM" id="SSF51182">
    <property type="entry name" value="RmlC-like cupins"/>
    <property type="match status" value="1"/>
</dbReference>
<feature type="domain" description="HTH cro/C1-type" evidence="2">
    <location>
        <begin position="23"/>
        <end position="77"/>
    </location>
</feature>
<dbReference type="SMART" id="SM00530">
    <property type="entry name" value="HTH_XRE"/>
    <property type="match status" value="1"/>
</dbReference>
<dbReference type="Gene3D" id="2.60.120.10">
    <property type="entry name" value="Jelly Rolls"/>
    <property type="match status" value="1"/>
</dbReference>
<dbReference type="GO" id="GO:0003677">
    <property type="term" value="F:DNA binding"/>
    <property type="evidence" value="ECO:0007669"/>
    <property type="project" value="UniProtKB-KW"/>
</dbReference>
<dbReference type="PANTHER" id="PTHR46797:SF2">
    <property type="entry name" value="TRANSCRIPTIONAL REGULATOR"/>
    <property type="match status" value="1"/>
</dbReference>
<accession>A0A0P6X1L3</accession>
<dbReference type="EMBL" id="LGHJ01000012">
    <property type="protein sequence ID" value="KPL76315.1"/>
    <property type="molecule type" value="Genomic_DNA"/>
</dbReference>
<comment type="caution">
    <text evidence="3">The sequence shown here is derived from an EMBL/GenBank/DDBJ whole genome shotgun (WGS) entry which is preliminary data.</text>
</comment>
<dbReference type="Gene3D" id="1.10.260.40">
    <property type="entry name" value="lambda repressor-like DNA-binding domains"/>
    <property type="match status" value="1"/>
</dbReference>
<dbReference type="STRING" id="360411.AC812_06510"/>
<evidence type="ECO:0000313" key="3">
    <source>
        <dbReference type="EMBL" id="KPL76315.1"/>
    </source>
</evidence>
<dbReference type="Proteomes" id="UP000050514">
    <property type="component" value="Unassembled WGS sequence"/>
</dbReference>
<dbReference type="InterPro" id="IPR010982">
    <property type="entry name" value="Lambda_DNA-bd_dom_sf"/>
</dbReference>
<keyword evidence="1" id="KW-0238">DNA-binding</keyword>
<keyword evidence="4" id="KW-1185">Reference proteome</keyword>
<sequence length="215" mass="23564">MSGGARVDLFGKEAISVDVGQRLKALREERGISMRTLARNSGLSANALSMIERGLTSPSVSTLFKIATALGVPITDFFREGAERKKVVFSKAHERTRIPFLRGVWEGMGSESFSGRLNAFTITLENGANSGPHPIVHTGSEFVFCLRGHLEYEVDNDRYQLEAGDSLIFAAHLPHRWRNPGPVVCTAIVVISCHAEGDKAAEFKHILENIQSEAE</sequence>
<evidence type="ECO:0000313" key="4">
    <source>
        <dbReference type="Proteomes" id="UP000050514"/>
    </source>
</evidence>
<dbReference type="InterPro" id="IPR011051">
    <property type="entry name" value="RmlC_Cupin_sf"/>
</dbReference>
<name>A0A0P6X1L3_9CHLR</name>
<evidence type="ECO:0000256" key="1">
    <source>
        <dbReference type="ARBA" id="ARBA00023125"/>
    </source>
</evidence>
<dbReference type="InterPro" id="IPR050807">
    <property type="entry name" value="TransReg_Diox_bact_type"/>
</dbReference>
<gene>
    <name evidence="3" type="ORF">AC812_06510</name>
</gene>
<dbReference type="GO" id="GO:0005829">
    <property type="term" value="C:cytosol"/>
    <property type="evidence" value="ECO:0007669"/>
    <property type="project" value="TreeGrafter"/>
</dbReference>
<dbReference type="Pfam" id="PF07883">
    <property type="entry name" value="Cupin_2"/>
    <property type="match status" value="1"/>
</dbReference>
<evidence type="ECO:0000259" key="2">
    <source>
        <dbReference type="PROSITE" id="PS50943"/>
    </source>
</evidence>
<protein>
    <recommendedName>
        <fullName evidence="2">HTH cro/C1-type domain-containing protein</fullName>
    </recommendedName>
</protein>
<dbReference type="SUPFAM" id="SSF47413">
    <property type="entry name" value="lambda repressor-like DNA-binding domains"/>
    <property type="match status" value="1"/>
</dbReference>